<accession>A0A1G8IDY9</accession>
<organism evidence="1 2">
    <name type="scientific">Alteribacillus bidgolensis</name>
    <dbReference type="NCBI Taxonomy" id="930129"/>
    <lineage>
        <taxon>Bacteria</taxon>
        <taxon>Bacillati</taxon>
        <taxon>Bacillota</taxon>
        <taxon>Bacilli</taxon>
        <taxon>Bacillales</taxon>
        <taxon>Bacillaceae</taxon>
        <taxon>Alteribacillus</taxon>
    </lineage>
</organism>
<keyword evidence="2" id="KW-1185">Reference proteome</keyword>
<sequence>MRAGIVGPQDIVDSIIKIINDEFKQTILAVPFIYKKPSETTSIINDNYEYVDVWIFSGPGLYPFAEESKSKQPFFYLLTDGFSLIKTLMEIGYNDQKNLSRLSIDFLTEKNVIETYKDLGLPTDHLGIKEYSSSTPLEEYLLFHENMYQSNKVDICVTALRFIYEELKRKNIPVYRILPSRTNIRENLQAALQKWDADHSKKSQIAILFIKVKKKKKQMNYQEMNYDTNRLELKLEDLVLSFAEDISGSFVPVGMGTFIAFSTRGSLSEKQYRIEELLNKCALLINLPMNIGIGYGESTLNAEENARSALYYSQNYGPFSAFIVDSNGRVDGPLNNPEDLIFEEKSTNEDIMKKLRKCNVTLSTFHKIMTLQKQLNNESITSLDISTWMQMTERNARRILSELVEAELALVIGSEPSEKKGRPRNKYRLNLK</sequence>
<evidence type="ECO:0000313" key="1">
    <source>
        <dbReference type="EMBL" id="SDI17017.1"/>
    </source>
</evidence>
<proteinExistence type="predicted"/>
<dbReference type="EMBL" id="FNDU01000005">
    <property type="protein sequence ID" value="SDI17017.1"/>
    <property type="molecule type" value="Genomic_DNA"/>
</dbReference>
<dbReference type="OrthoDB" id="4986073at2"/>
<dbReference type="RefSeq" id="WP_091584466.1">
    <property type="nucleotide sequence ID" value="NZ_FNDU01000005.1"/>
</dbReference>
<dbReference type="Proteomes" id="UP000199017">
    <property type="component" value="Unassembled WGS sequence"/>
</dbReference>
<dbReference type="Gene3D" id="3.30.70.270">
    <property type="match status" value="1"/>
</dbReference>
<gene>
    <name evidence="1" type="ORF">SAMN05216352_105150</name>
</gene>
<evidence type="ECO:0000313" key="2">
    <source>
        <dbReference type="Proteomes" id="UP000199017"/>
    </source>
</evidence>
<name>A0A1G8IDY9_9BACI</name>
<dbReference type="InterPro" id="IPR043128">
    <property type="entry name" value="Rev_trsase/Diguanyl_cyclase"/>
</dbReference>
<protein>
    <recommendedName>
        <fullName evidence="3">Transcriptional regulator</fullName>
    </recommendedName>
</protein>
<dbReference type="STRING" id="930129.SAMN05216352_105150"/>
<dbReference type="AlphaFoldDB" id="A0A1G8IDY9"/>
<evidence type="ECO:0008006" key="3">
    <source>
        <dbReference type="Google" id="ProtNLM"/>
    </source>
</evidence>
<reference evidence="1 2" key="1">
    <citation type="submission" date="2016-10" db="EMBL/GenBank/DDBJ databases">
        <authorList>
            <person name="de Groot N.N."/>
        </authorList>
    </citation>
    <scope>NUCLEOTIDE SEQUENCE [LARGE SCALE GENOMIC DNA]</scope>
    <source>
        <strain evidence="2">P4B,CCM 7963,CECT 7998,DSM 25260,IBRC-M 10614,KCTC 13821</strain>
    </source>
</reference>